<keyword evidence="3" id="KW-1185">Reference proteome</keyword>
<sequence length="177" mass="19929">MRTTQIARSSIDFTPTEPRSRKRVREGLTWRRRTTEEDCAEFRGTASLMRADAFRAWLTAQGQAKSSVSTRVSDARRVESHYGDLDEAYETDRFEAILKKLEYSAADRAANRPNPSELSIDGNLYDSLASYRAAVTAYRRFAEDGAAELSQADRIRRFALETVIAQRVSGGSPRPSL</sequence>
<organism evidence="2 3">
    <name type="scientific">Sordaria macrospora (strain ATCC MYA-333 / DSM 997 / K(L3346) / K-hell)</name>
    <dbReference type="NCBI Taxonomy" id="771870"/>
    <lineage>
        <taxon>Eukaryota</taxon>
        <taxon>Fungi</taxon>
        <taxon>Dikarya</taxon>
        <taxon>Ascomycota</taxon>
        <taxon>Pezizomycotina</taxon>
        <taxon>Sordariomycetes</taxon>
        <taxon>Sordariomycetidae</taxon>
        <taxon>Sordariales</taxon>
        <taxon>Sordariaceae</taxon>
        <taxon>Sordaria</taxon>
    </lineage>
</organism>
<comment type="caution">
    <text evidence="2">The sequence shown here is derived from an EMBL/GenBank/DDBJ whole genome shotgun (WGS) entry which is preliminary data.</text>
</comment>
<dbReference type="Proteomes" id="UP000001881">
    <property type="component" value="Unassembled WGS sequence"/>
</dbReference>
<feature type="compositionally biased region" description="Polar residues" evidence="1">
    <location>
        <begin position="1"/>
        <end position="13"/>
    </location>
</feature>
<proteinExistence type="predicted"/>
<feature type="region of interest" description="Disordered" evidence="1">
    <location>
        <begin position="1"/>
        <end position="25"/>
    </location>
</feature>
<dbReference type="VEuPathDB" id="FungiDB:SMAC_10097"/>
<gene>
    <name evidence="2" type="ORF">SMAC_10097</name>
</gene>
<name>F7WCX0_SORMK</name>
<dbReference type="EMBL" id="CABT02000332">
    <property type="protein sequence ID" value="CCC14657.1"/>
    <property type="molecule type" value="Genomic_DNA"/>
</dbReference>
<dbReference type="HOGENOM" id="CLU_1518770_0_0_1"/>
<evidence type="ECO:0000313" key="3">
    <source>
        <dbReference type="Proteomes" id="UP000001881"/>
    </source>
</evidence>
<accession>F7WCX0</accession>
<evidence type="ECO:0000256" key="1">
    <source>
        <dbReference type="SAM" id="MobiDB-lite"/>
    </source>
</evidence>
<protein>
    <submittedName>
        <fullName evidence="2">WGS project CABT00000000 data, contig 2.332</fullName>
    </submittedName>
</protein>
<evidence type="ECO:0000313" key="2">
    <source>
        <dbReference type="EMBL" id="CCC14657.1"/>
    </source>
</evidence>
<reference evidence="2 3" key="1">
    <citation type="journal article" date="2010" name="PLoS Genet.">
        <title>De novo assembly of a 40 Mb eukaryotic genome from short sequence reads: Sordaria macrospora, a model organism for fungal morphogenesis.</title>
        <authorList>
            <person name="Nowrousian M."/>
            <person name="Stajich J."/>
            <person name="Chu M."/>
            <person name="Engh I."/>
            <person name="Espagne E."/>
            <person name="Halliday K."/>
            <person name="Kamerewerd J."/>
            <person name="Kempken F."/>
            <person name="Knab B."/>
            <person name="Kuo H.C."/>
            <person name="Osiewacz H.D."/>
            <person name="Poeggeler S."/>
            <person name="Read N."/>
            <person name="Seiler S."/>
            <person name="Smith K."/>
            <person name="Zickler D."/>
            <person name="Kueck U."/>
            <person name="Freitag M."/>
        </authorList>
    </citation>
    <scope>NUCLEOTIDE SEQUENCE [LARGE SCALE GENOMIC DNA]</scope>
    <source>
        <strain evidence="3">ATCC MYA-333 / DSM 997 / K(L3346) / K-hell</strain>
        <tissue evidence="2">Mycelium</tissue>
    </source>
</reference>
<dbReference type="AlphaFoldDB" id="F7WCX0"/>
<dbReference type="InParanoid" id="F7WCX0"/>